<organism evidence="1 2">
    <name type="scientific">Vibrio penaeicida</name>
    <dbReference type="NCBI Taxonomy" id="104609"/>
    <lineage>
        <taxon>Bacteria</taxon>
        <taxon>Pseudomonadati</taxon>
        <taxon>Pseudomonadota</taxon>
        <taxon>Gammaproteobacteria</taxon>
        <taxon>Vibrionales</taxon>
        <taxon>Vibrionaceae</taxon>
        <taxon>Vibrio</taxon>
    </lineage>
</organism>
<accession>A0AAV5NVY1</accession>
<name>A0AAV5NVY1_9VIBR</name>
<protein>
    <submittedName>
        <fullName evidence="1">Uncharacterized protein</fullName>
    </submittedName>
</protein>
<proteinExistence type="predicted"/>
<reference evidence="2" key="1">
    <citation type="journal article" date="2019" name="Int. J. Syst. Evol. Microbiol.">
        <title>The Global Catalogue of Microorganisms (GCM) 10K type strain sequencing project: providing services to taxonomists for standard genome sequencing and annotation.</title>
        <authorList>
            <consortium name="The Broad Institute Genomics Platform"/>
            <consortium name="The Broad Institute Genome Sequencing Center for Infectious Disease"/>
            <person name="Wu L."/>
            <person name="Ma J."/>
        </authorList>
    </citation>
    <scope>NUCLEOTIDE SEQUENCE [LARGE SCALE GENOMIC DNA]</scope>
    <source>
        <strain evidence="2">NBRC 15640</strain>
    </source>
</reference>
<comment type="caution">
    <text evidence="1">The sequence shown here is derived from an EMBL/GenBank/DDBJ whole genome shotgun (WGS) entry which is preliminary data.</text>
</comment>
<dbReference type="AlphaFoldDB" id="A0AAV5NVY1"/>
<sequence length="87" mass="9759">MDNKALEAFTGEAAKSIKTESDLKMFTKVSVEKALNVEHDEHLSYQKYQPRTRSNSAMATRASQSLPTMERLISTFLVTVKPVLTPN</sequence>
<dbReference type="EMBL" id="BSNX01000056">
    <property type="protein sequence ID" value="GLQ74583.1"/>
    <property type="molecule type" value="Genomic_DNA"/>
</dbReference>
<evidence type="ECO:0000313" key="2">
    <source>
        <dbReference type="Proteomes" id="UP001156690"/>
    </source>
</evidence>
<dbReference type="Proteomes" id="UP001156690">
    <property type="component" value="Unassembled WGS sequence"/>
</dbReference>
<evidence type="ECO:0000313" key="1">
    <source>
        <dbReference type="EMBL" id="GLQ74583.1"/>
    </source>
</evidence>
<keyword evidence="2" id="KW-1185">Reference proteome</keyword>
<gene>
    <name evidence="1" type="ORF">GCM10007932_39440</name>
</gene>